<dbReference type="eggNOG" id="COG2205">
    <property type="taxonomic scope" value="Bacteria"/>
</dbReference>
<dbReference type="InterPro" id="IPR003594">
    <property type="entry name" value="HATPase_dom"/>
</dbReference>
<protein>
    <recommendedName>
        <fullName evidence="2">histidine kinase</fullName>
        <ecNumber evidence="2">2.7.13.3</ecNumber>
    </recommendedName>
</protein>
<dbReference type="PRINTS" id="PR00344">
    <property type="entry name" value="BCTRLSENSOR"/>
</dbReference>
<dbReference type="EC" id="2.7.13.3" evidence="2"/>
<proteinExistence type="predicted"/>
<dbReference type="InterPro" id="IPR004358">
    <property type="entry name" value="Sig_transdc_His_kin-like_C"/>
</dbReference>
<dbReference type="GO" id="GO:0005886">
    <property type="term" value="C:plasma membrane"/>
    <property type="evidence" value="ECO:0007669"/>
    <property type="project" value="TreeGrafter"/>
</dbReference>
<keyword evidence="6" id="KW-1133">Transmembrane helix</keyword>
<evidence type="ECO:0000313" key="9">
    <source>
        <dbReference type="Proteomes" id="UP000029554"/>
    </source>
</evidence>
<dbReference type="CDD" id="cd00082">
    <property type="entry name" value="HisKA"/>
    <property type="match status" value="1"/>
</dbReference>
<evidence type="ECO:0000259" key="7">
    <source>
        <dbReference type="PROSITE" id="PS50109"/>
    </source>
</evidence>
<dbReference type="Gene3D" id="1.10.287.130">
    <property type="match status" value="1"/>
</dbReference>
<sequence>MVLYFWYIETENDNKLRNLSTDVTIANDGAYYTTKSYSKLNKSQVFLQDFIKNKNKKSLLKYYESLDGLNSYLDSLDIVLKKGEKSMEEIYFLKQNLDSVLSSKIFMISKKDESTYNRFNYDGILNSVNVDSIVTKDSVARKGLFSRLGDAIFNKKNIQKEKLKIIISYKYQNKLRTGEIKNEIENILKTSDKFYSDNMKKLEDAYYISDKNNLKLYKLNAKLLESSINLIDLFNNSLNSLKNKNNDNFTEITKKYLKQRNYIIFLLTLLMLLFSIILYRFTRLAFQLENKLVTSKKIILNNLEYKNKIIGMISHEIRSPLSIISIYSKMVSSKVDDKEVKEVFKSIEYTTSTLLLLSGQILEYSKNENKKMELINTQFNLNDVLVKIVDPLTPLALTKGNKLRVEKNISKQFIVLSDPTKISQLFYNLVGNAIKFTENGTISIEIFSNKVSSKKINLLIEVNDSGVGISEDELKNIFEDFYQGSNGFNNVGVGLGLKICKEIVELFGGTIEVESQYGAGTKVKLNLFMNLIDS</sequence>
<dbReference type="GO" id="GO:0009927">
    <property type="term" value="F:histidine phosphotransfer kinase activity"/>
    <property type="evidence" value="ECO:0007669"/>
    <property type="project" value="TreeGrafter"/>
</dbReference>
<evidence type="ECO:0000256" key="5">
    <source>
        <dbReference type="ARBA" id="ARBA00022777"/>
    </source>
</evidence>
<dbReference type="Pfam" id="PF00512">
    <property type="entry name" value="HisKA"/>
    <property type="match status" value="1"/>
</dbReference>
<keyword evidence="6" id="KW-0812">Transmembrane</keyword>
<dbReference type="PANTHER" id="PTHR43047:SF72">
    <property type="entry name" value="OSMOSENSING HISTIDINE PROTEIN KINASE SLN1"/>
    <property type="match status" value="1"/>
</dbReference>
<gene>
    <name evidence="8" type="ORF">LG45_06780</name>
</gene>
<dbReference type="InterPro" id="IPR003661">
    <property type="entry name" value="HisK_dim/P_dom"/>
</dbReference>
<comment type="caution">
    <text evidence="8">The sequence shown here is derived from an EMBL/GenBank/DDBJ whole genome shotgun (WGS) entry which is preliminary data.</text>
</comment>
<organism evidence="8 9">
    <name type="scientific">Flavobacterium aquatile LMG 4008 = ATCC 11947</name>
    <dbReference type="NCBI Taxonomy" id="1453498"/>
    <lineage>
        <taxon>Bacteria</taxon>
        <taxon>Pseudomonadati</taxon>
        <taxon>Bacteroidota</taxon>
        <taxon>Flavobacteriia</taxon>
        <taxon>Flavobacteriales</taxon>
        <taxon>Flavobacteriaceae</taxon>
        <taxon>Flavobacterium</taxon>
    </lineage>
</organism>
<dbReference type="AlphaFoldDB" id="A0A095U057"/>
<reference evidence="8 9" key="1">
    <citation type="submission" date="2014-09" db="EMBL/GenBank/DDBJ databases">
        <title>Whole Genome Shotgun of Flavobacterium aquatile LMG 4008.</title>
        <authorList>
            <person name="Gale A.N."/>
            <person name="Pipes S.E."/>
            <person name="Newman J.D."/>
        </authorList>
    </citation>
    <scope>NUCLEOTIDE SEQUENCE [LARGE SCALE GENOMIC DNA]</scope>
    <source>
        <strain evidence="8 9">LMG 4008</strain>
    </source>
</reference>
<dbReference type="Proteomes" id="UP000029554">
    <property type="component" value="Unassembled WGS sequence"/>
</dbReference>
<dbReference type="Gene3D" id="3.30.565.10">
    <property type="entry name" value="Histidine kinase-like ATPase, C-terminal domain"/>
    <property type="match status" value="1"/>
</dbReference>
<evidence type="ECO:0000256" key="4">
    <source>
        <dbReference type="ARBA" id="ARBA00022679"/>
    </source>
</evidence>
<dbReference type="PROSITE" id="PS50109">
    <property type="entry name" value="HIS_KIN"/>
    <property type="match status" value="1"/>
</dbReference>
<evidence type="ECO:0000313" key="8">
    <source>
        <dbReference type="EMBL" id="KGD67998.1"/>
    </source>
</evidence>
<evidence type="ECO:0000256" key="2">
    <source>
        <dbReference type="ARBA" id="ARBA00012438"/>
    </source>
</evidence>
<keyword evidence="9" id="KW-1185">Reference proteome</keyword>
<keyword evidence="5" id="KW-0418">Kinase</keyword>
<feature type="domain" description="Histidine kinase" evidence="7">
    <location>
        <begin position="312"/>
        <end position="531"/>
    </location>
</feature>
<dbReference type="InterPro" id="IPR036097">
    <property type="entry name" value="HisK_dim/P_sf"/>
</dbReference>
<keyword evidence="4" id="KW-0808">Transferase</keyword>
<comment type="catalytic activity">
    <reaction evidence="1">
        <text>ATP + protein L-histidine = ADP + protein N-phospho-L-histidine.</text>
        <dbReference type="EC" id="2.7.13.3"/>
    </reaction>
</comment>
<dbReference type="STRING" id="1453498.LG45_06780"/>
<dbReference type="Pfam" id="PF02518">
    <property type="entry name" value="HATPase_c"/>
    <property type="match status" value="1"/>
</dbReference>
<evidence type="ECO:0000256" key="3">
    <source>
        <dbReference type="ARBA" id="ARBA00022553"/>
    </source>
</evidence>
<dbReference type="SMART" id="SM00388">
    <property type="entry name" value="HisKA"/>
    <property type="match status" value="1"/>
</dbReference>
<evidence type="ECO:0000256" key="6">
    <source>
        <dbReference type="SAM" id="Phobius"/>
    </source>
</evidence>
<keyword evidence="6" id="KW-0472">Membrane</keyword>
<evidence type="ECO:0000256" key="1">
    <source>
        <dbReference type="ARBA" id="ARBA00000085"/>
    </source>
</evidence>
<dbReference type="InterPro" id="IPR036890">
    <property type="entry name" value="HATPase_C_sf"/>
</dbReference>
<accession>A0A095U057</accession>
<dbReference type="GO" id="GO:0000155">
    <property type="term" value="F:phosphorelay sensor kinase activity"/>
    <property type="evidence" value="ECO:0007669"/>
    <property type="project" value="InterPro"/>
</dbReference>
<dbReference type="InterPro" id="IPR005467">
    <property type="entry name" value="His_kinase_dom"/>
</dbReference>
<feature type="transmembrane region" description="Helical" evidence="6">
    <location>
        <begin position="262"/>
        <end position="281"/>
    </location>
</feature>
<dbReference type="SUPFAM" id="SSF47384">
    <property type="entry name" value="Homodimeric domain of signal transducing histidine kinase"/>
    <property type="match status" value="1"/>
</dbReference>
<name>A0A095U057_9FLAO</name>
<dbReference type="PANTHER" id="PTHR43047">
    <property type="entry name" value="TWO-COMPONENT HISTIDINE PROTEIN KINASE"/>
    <property type="match status" value="1"/>
</dbReference>
<keyword evidence="3" id="KW-0597">Phosphoprotein</keyword>
<dbReference type="SUPFAM" id="SSF55874">
    <property type="entry name" value="ATPase domain of HSP90 chaperone/DNA topoisomerase II/histidine kinase"/>
    <property type="match status" value="1"/>
</dbReference>
<dbReference type="EMBL" id="JRHH01000003">
    <property type="protein sequence ID" value="KGD67998.1"/>
    <property type="molecule type" value="Genomic_DNA"/>
</dbReference>
<dbReference type="SMART" id="SM00387">
    <property type="entry name" value="HATPase_c"/>
    <property type="match status" value="1"/>
</dbReference>